<keyword evidence="8 14" id="KW-1133">Transmembrane helix</keyword>
<comment type="subunit">
    <text evidence="11">The basal body constitutes a major portion of the flagellar organelle and consists of four rings (L,P,S, and M) mounted on a central rod. The M ring is integral to the inner membrane of the cell and may be connected to the flagellar rod via the S ring. The S (supramembrane ring) lies just distal to the M ring. The L and P rings lie in the outer membrane and the periplasmic space, respectively.</text>
</comment>
<keyword evidence="9 14" id="KW-0472">Membrane</keyword>
<evidence type="ECO:0000256" key="14">
    <source>
        <dbReference type="SAM" id="Phobius"/>
    </source>
</evidence>
<comment type="function">
    <text evidence="1 12">The M ring may be actively involved in energy transduction.</text>
</comment>
<evidence type="ECO:0000256" key="10">
    <source>
        <dbReference type="ARBA" id="ARBA00023143"/>
    </source>
</evidence>
<evidence type="ECO:0000256" key="1">
    <source>
        <dbReference type="ARBA" id="ARBA00003820"/>
    </source>
</evidence>
<evidence type="ECO:0000256" key="13">
    <source>
        <dbReference type="SAM" id="MobiDB-lite"/>
    </source>
</evidence>
<dbReference type="InterPro" id="IPR013556">
    <property type="entry name" value="Flag_M-ring_C"/>
</dbReference>
<dbReference type="Proteomes" id="UP000746535">
    <property type="component" value="Unassembled WGS sequence"/>
</dbReference>
<dbReference type="NCBIfam" id="TIGR00206">
    <property type="entry name" value="fliF"/>
    <property type="match status" value="1"/>
</dbReference>
<dbReference type="Gene3D" id="3.30.300.30">
    <property type="match status" value="1"/>
</dbReference>
<dbReference type="PANTHER" id="PTHR30046">
    <property type="entry name" value="FLAGELLAR M-RING PROTEIN"/>
    <property type="match status" value="1"/>
</dbReference>
<dbReference type="RefSeq" id="WP_168083526.1">
    <property type="nucleotide sequence ID" value="NZ_JAAVJI010000004.1"/>
</dbReference>
<evidence type="ECO:0000256" key="9">
    <source>
        <dbReference type="ARBA" id="ARBA00023136"/>
    </source>
</evidence>
<evidence type="ECO:0000256" key="3">
    <source>
        <dbReference type="ARBA" id="ARBA00004651"/>
    </source>
</evidence>
<feature type="transmembrane region" description="Helical" evidence="14">
    <location>
        <begin position="40"/>
        <end position="59"/>
    </location>
</feature>
<feature type="region of interest" description="Disordered" evidence="13">
    <location>
        <begin position="294"/>
        <end position="391"/>
    </location>
</feature>
<keyword evidence="10 12" id="KW-0975">Bacterial flagellum</keyword>
<dbReference type="PANTHER" id="PTHR30046:SF0">
    <property type="entry name" value="FLAGELLAR M-RING PROTEIN"/>
    <property type="match status" value="1"/>
</dbReference>
<dbReference type="InterPro" id="IPR006182">
    <property type="entry name" value="FliF_N_dom"/>
</dbReference>
<dbReference type="PIRSF" id="PIRSF004862">
    <property type="entry name" value="FliF"/>
    <property type="match status" value="1"/>
</dbReference>
<comment type="caution">
    <text evidence="17">The sequence shown here is derived from an EMBL/GenBank/DDBJ whole genome shotgun (WGS) entry which is preliminary data.</text>
</comment>
<keyword evidence="17" id="KW-0282">Flagellum</keyword>
<keyword evidence="18" id="KW-1185">Reference proteome</keyword>
<comment type="similarity">
    <text evidence="4 12">Belongs to the FliF family.</text>
</comment>
<reference evidence="17 18" key="1">
    <citation type="submission" date="2020-03" db="EMBL/GenBank/DDBJ databases">
        <authorList>
            <person name="Wang L."/>
            <person name="He N."/>
            <person name="Li Y."/>
            <person name="Fang Y."/>
            <person name="Zhang F."/>
        </authorList>
    </citation>
    <scope>NUCLEOTIDE SEQUENCE [LARGE SCALE GENOMIC DNA]</scope>
    <source>
        <strain evidence="18">hsmgli-8</strain>
    </source>
</reference>
<name>A0ABX0YEZ0_9PSED</name>
<accession>A0ABX0YEZ0</accession>
<keyword evidence="17" id="KW-0969">Cilium</keyword>
<evidence type="ECO:0000256" key="7">
    <source>
        <dbReference type="ARBA" id="ARBA00022692"/>
    </source>
</evidence>
<dbReference type="InterPro" id="IPR045851">
    <property type="entry name" value="AMP-bd_C_sf"/>
</dbReference>
<evidence type="ECO:0000259" key="16">
    <source>
        <dbReference type="Pfam" id="PF08345"/>
    </source>
</evidence>
<evidence type="ECO:0000313" key="18">
    <source>
        <dbReference type="Proteomes" id="UP000746535"/>
    </source>
</evidence>
<keyword evidence="7 14" id="KW-0812">Transmembrane</keyword>
<evidence type="ECO:0000259" key="15">
    <source>
        <dbReference type="Pfam" id="PF01514"/>
    </source>
</evidence>
<gene>
    <name evidence="17" type="primary">fliF</name>
    <name evidence="17" type="ORF">HBH25_08765</name>
</gene>
<protein>
    <recommendedName>
        <fullName evidence="5 12">Flagellar M-ring protein</fullName>
    </recommendedName>
</protein>
<evidence type="ECO:0000256" key="8">
    <source>
        <dbReference type="ARBA" id="ARBA00022989"/>
    </source>
</evidence>
<keyword evidence="17" id="KW-0966">Cell projection</keyword>
<feature type="domain" description="Flagellar M-ring N-terminal" evidence="15">
    <location>
        <begin position="61"/>
        <end position="237"/>
    </location>
</feature>
<proteinExistence type="inferred from homology"/>
<dbReference type="EMBL" id="JAAVJI010000004">
    <property type="protein sequence ID" value="NJP00954.1"/>
    <property type="molecule type" value="Genomic_DNA"/>
</dbReference>
<evidence type="ECO:0000256" key="11">
    <source>
        <dbReference type="ARBA" id="ARBA00025936"/>
    </source>
</evidence>
<dbReference type="PRINTS" id="PR01009">
    <property type="entry name" value="FLGMRINGFLIF"/>
</dbReference>
<evidence type="ECO:0000256" key="4">
    <source>
        <dbReference type="ARBA" id="ARBA00007971"/>
    </source>
</evidence>
<feature type="domain" description="Flagellar M-ring C-terminal" evidence="16">
    <location>
        <begin position="270"/>
        <end position="470"/>
    </location>
</feature>
<dbReference type="Pfam" id="PF01514">
    <property type="entry name" value="YscJ_FliF"/>
    <property type="match status" value="1"/>
</dbReference>
<dbReference type="InterPro" id="IPR000067">
    <property type="entry name" value="FlgMring_FliF"/>
</dbReference>
<evidence type="ECO:0000256" key="6">
    <source>
        <dbReference type="ARBA" id="ARBA00022475"/>
    </source>
</evidence>
<evidence type="ECO:0000256" key="2">
    <source>
        <dbReference type="ARBA" id="ARBA00004117"/>
    </source>
</evidence>
<comment type="subcellular location">
    <subcellularLocation>
        <location evidence="2 12">Bacterial flagellum basal body</location>
    </subcellularLocation>
    <subcellularLocation>
        <location evidence="3">Cell membrane</location>
        <topology evidence="3">Multi-pass membrane protein</topology>
    </subcellularLocation>
</comment>
<sequence length="606" mass="63829">MAEATTDNVPAKAGVAVGGKAVPGMAFLENISKMPVLRQVGLLVGLAASVAIGFAVVLWSQQPDYRPLLTSLSGMDAKQVTDTLAAADIPYTVEPNSGALLVKADDIGRARLKLASAGVVQGDGNTGYEILDKDHGLGTSQFMEAARYRQGLEGELARTISALNGVKGARVHLAIPKSSVFVRDERKPTASVLVEMYGGRTLDPGQVMAIVNLVATSVPEMDRNGVTVVDQKGTLLSDLGENSELSMAGKQFDYTRRMESMLTQRVQSILQPVIGNDRFKAEVSAMVDFSAVESTSEQFNPDQPALRSEQSVTEQRSSGSSNGGVPGALSNQPPSPASAPQTTRGGAAAGAPQAIQPGQPLLDANGQQIMDPATGQPMLAPYPADKRQQSTRNFELDRSISHTRQQQGRLTRLSVAVVVDDQAKLNAANGEITHTPWTADELSRLQRLVQDAVGFDASRGDSVTVINAPFSPDRGEVIAEPSFYQQPWFWDVVKQGLGVVFILLLVFGVLRPVLNNITGGSKSKQLAVEGDGGLGGGGGIAGSGSSFTGMSGELADDRVSLGGPSSIMLPSPTEGYDAQLNAIKSLVAEDPGRVAQVVKEWINADE</sequence>
<dbReference type="InterPro" id="IPR043427">
    <property type="entry name" value="YscJ/FliF"/>
</dbReference>
<evidence type="ECO:0000313" key="17">
    <source>
        <dbReference type="EMBL" id="NJP00954.1"/>
    </source>
</evidence>
<dbReference type="Pfam" id="PF08345">
    <property type="entry name" value="YscJ_FliF_C"/>
    <property type="match status" value="1"/>
</dbReference>
<evidence type="ECO:0000256" key="5">
    <source>
        <dbReference type="ARBA" id="ARBA00017949"/>
    </source>
</evidence>
<evidence type="ECO:0000256" key="12">
    <source>
        <dbReference type="PIRNR" id="PIRNR004862"/>
    </source>
</evidence>
<organism evidence="17 18">
    <name type="scientific">Pseudomonas quercus</name>
    <dbReference type="NCBI Taxonomy" id="2722792"/>
    <lineage>
        <taxon>Bacteria</taxon>
        <taxon>Pseudomonadati</taxon>
        <taxon>Pseudomonadota</taxon>
        <taxon>Gammaproteobacteria</taxon>
        <taxon>Pseudomonadales</taxon>
        <taxon>Pseudomonadaceae</taxon>
        <taxon>Pseudomonas</taxon>
    </lineage>
</organism>
<keyword evidence="6" id="KW-1003">Cell membrane</keyword>
<feature type="compositionally biased region" description="Polar residues" evidence="13">
    <location>
        <begin position="308"/>
        <end position="320"/>
    </location>
</feature>
<feature type="compositionally biased region" description="Low complexity" evidence="13">
    <location>
        <begin position="338"/>
        <end position="360"/>
    </location>
</feature>